<evidence type="ECO:0000313" key="3">
    <source>
        <dbReference type="Proteomes" id="UP001209878"/>
    </source>
</evidence>
<evidence type="ECO:0000313" key="2">
    <source>
        <dbReference type="EMBL" id="KAK2192764.1"/>
    </source>
</evidence>
<keyword evidence="1" id="KW-0472">Membrane</keyword>
<accession>A0AAD9PDD2</accession>
<organism evidence="2 3">
    <name type="scientific">Ridgeia piscesae</name>
    <name type="common">Tubeworm</name>
    <dbReference type="NCBI Taxonomy" id="27915"/>
    <lineage>
        <taxon>Eukaryota</taxon>
        <taxon>Metazoa</taxon>
        <taxon>Spiralia</taxon>
        <taxon>Lophotrochozoa</taxon>
        <taxon>Annelida</taxon>
        <taxon>Polychaeta</taxon>
        <taxon>Sedentaria</taxon>
        <taxon>Canalipalpata</taxon>
        <taxon>Sabellida</taxon>
        <taxon>Siboglinidae</taxon>
        <taxon>Ridgeia</taxon>
    </lineage>
</organism>
<dbReference type="AlphaFoldDB" id="A0AAD9PDD2"/>
<keyword evidence="1" id="KW-1133">Transmembrane helix</keyword>
<keyword evidence="1" id="KW-0812">Transmembrane</keyword>
<feature type="transmembrane region" description="Helical" evidence="1">
    <location>
        <begin position="47"/>
        <end position="68"/>
    </location>
</feature>
<protein>
    <submittedName>
        <fullName evidence="2">Uncharacterized protein</fullName>
    </submittedName>
</protein>
<sequence>MTSSQWSLPRDLARRAVFRLKKLPPPLPIFPCFLPLGTFSLSDWFCANAICSDLFLFGITPWIVSWLFRPSKMARHEPTTPPHSVSVTLKMAPLLNAISACSVCS</sequence>
<name>A0AAD9PDD2_RIDPI</name>
<gene>
    <name evidence="2" type="ORF">NP493_23g03018</name>
</gene>
<keyword evidence="3" id="KW-1185">Reference proteome</keyword>
<evidence type="ECO:0000256" key="1">
    <source>
        <dbReference type="SAM" id="Phobius"/>
    </source>
</evidence>
<dbReference type="EMBL" id="JAODUO010000023">
    <property type="protein sequence ID" value="KAK2192764.1"/>
    <property type="molecule type" value="Genomic_DNA"/>
</dbReference>
<proteinExistence type="predicted"/>
<comment type="caution">
    <text evidence="2">The sequence shown here is derived from an EMBL/GenBank/DDBJ whole genome shotgun (WGS) entry which is preliminary data.</text>
</comment>
<reference evidence="2" key="1">
    <citation type="journal article" date="2023" name="Mol. Biol. Evol.">
        <title>Third-Generation Sequencing Reveals the Adaptive Role of the Epigenome in Three Deep-Sea Polychaetes.</title>
        <authorList>
            <person name="Perez M."/>
            <person name="Aroh O."/>
            <person name="Sun Y."/>
            <person name="Lan Y."/>
            <person name="Juniper S.K."/>
            <person name="Young C.R."/>
            <person name="Angers B."/>
            <person name="Qian P.Y."/>
        </authorList>
    </citation>
    <scope>NUCLEOTIDE SEQUENCE</scope>
    <source>
        <strain evidence="2">R07B-5</strain>
    </source>
</reference>
<dbReference type="Proteomes" id="UP001209878">
    <property type="component" value="Unassembled WGS sequence"/>
</dbReference>